<gene>
    <name evidence="3" type="ORF">GCM10007935_15240</name>
</gene>
<dbReference type="SUPFAM" id="SSF54909">
    <property type="entry name" value="Dimeric alpha+beta barrel"/>
    <property type="match status" value="1"/>
</dbReference>
<evidence type="ECO:0000313" key="3">
    <source>
        <dbReference type="EMBL" id="GLS14094.1"/>
    </source>
</evidence>
<evidence type="ECO:0000313" key="4">
    <source>
        <dbReference type="Proteomes" id="UP001156903"/>
    </source>
</evidence>
<name>A0ABQ6C1Q1_9BURK</name>
<dbReference type="EMBL" id="BSPB01000008">
    <property type="protein sequence ID" value="GLS14094.1"/>
    <property type="molecule type" value="Genomic_DNA"/>
</dbReference>
<proteinExistence type="inferred from homology"/>
<dbReference type="InterPro" id="IPR005545">
    <property type="entry name" value="YCII"/>
</dbReference>
<sequence>MRFMIIVKSCPEFEAEVTPEAPEELMAEMAAYHEELARAGVLLDGSGLHPSRTGWRIHHDENGGRQVVDGPFAEAKELIAGYTLIQVRSREEALEWSRRFPNPAGKGKAGVIELRQLIELDEFPPSAALDQMKTLQSQPPAAENT</sequence>
<comment type="caution">
    <text evidence="3">The sequence shown here is derived from an EMBL/GenBank/DDBJ whole genome shotgun (WGS) entry which is preliminary data.</text>
</comment>
<protein>
    <recommendedName>
        <fullName evidence="2">YCII-related domain-containing protein</fullName>
    </recommendedName>
</protein>
<dbReference type="InterPro" id="IPR011008">
    <property type="entry name" value="Dimeric_a/b-barrel"/>
</dbReference>
<evidence type="ECO:0000256" key="1">
    <source>
        <dbReference type="ARBA" id="ARBA00007689"/>
    </source>
</evidence>
<dbReference type="Proteomes" id="UP001156903">
    <property type="component" value="Unassembled WGS sequence"/>
</dbReference>
<feature type="domain" description="YCII-related" evidence="2">
    <location>
        <begin position="1"/>
        <end position="119"/>
    </location>
</feature>
<accession>A0ABQ6C1Q1</accession>
<comment type="similarity">
    <text evidence="1">Belongs to the YciI family.</text>
</comment>
<organism evidence="3 4">
    <name type="scientific">Hydrogenophaga electricum</name>
    <dbReference type="NCBI Taxonomy" id="1230953"/>
    <lineage>
        <taxon>Bacteria</taxon>
        <taxon>Pseudomonadati</taxon>
        <taxon>Pseudomonadota</taxon>
        <taxon>Betaproteobacteria</taxon>
        <taxon>Burkholderiales</taxon>
        <taxon>Comamonadaceae</taxon>
        <taxon>Hydrogenophaga</taxon>
    </lineage>
</organism>
<dbReference type="PANTHER" id="PTHR35174">
    <property type="entry name" value="BLL7171 PROTEIN-RELATED"/>
    <property type="match status" value="1"/>
</dbReference>
<reference evidence="4" key="1">
    <citation type="journal article" date="2019" name="Int. J. Syst. Evol. Microbiol.">
        <title>The Global Catalogue of Microorganisms (GCM) 10K type strain sequencing project: providing services to taxonomists for standard genome sequencing and annotation.</title>
        <authorList>
            <consortium name="The Broad Institute Genomics Platform"/>
            <consortium name="The Broad Institute Genome Sequencing Center for Infectious Disease"/>
            <person name="Wu L."/>
            <person name="Ma J."/>
        </authorList>
    </citation>
    <scope>NUCLEOTIDE SEQUENCE [LARGE SCALE GENOMIC DNA]</scope>
    <source>
        <strain evidence="4">NBRC 109341</strain>
    </source>
</reference>
<dbReference type="Gene3D" id="3.30.70.1060">
    <property type="entry name" value="Dimeric alpha+beta barrel"/>
    <property type="match status" value="1"/>
</dbReference>
<dbReference type="Pfam" id="PF03795">
    <property type="entry name" value="YCII"/>
    <property type="match status" value="1"/>
</dbReference>
<dbReference type="RefSeq" id="WP_284307288.1">
    <property type="nucleotide sequence ID" value="NZ_BSPB01000008.1"/>
</dbReference>
<keyword evidence="4" id="KW-1185">Reference proteome</keyword>
<evidence type="ECO:0000259" key="2">
    <source>
        <dbReference type="Pfam" id="PF03795"/>
    </source>
</evidence>